<dbReference type="SUPFAM" id="SSF48452">
    <property type="entry name" value="TPR-like"/>
    <property type="match status" value="3"/>
</dbReference>
<dbReference type="InterPro" id="IPR011990">
    <property type="entry name" value="TPR-like_helical_dom_sf"/>
</dbReference>
<keyword evidence="2" id="KW-0812">Transmembrane</keyword>
<evidence type="ECO:0000256" key="2">
    <source>
        <dbReference type="ARBA" id="ARBA00022692"/>
    </source>
</evidence>
<dbReference type="GO" id="GO:0030943">
    <property type="term" value="F:mitochondrion targeting sequence binding"/>
    <property type="evidence" value="ECO:0007669"/>
    <property type="project" value="TreeGrafter"/>
</dbReference>
<reference evidence="10 11" key="1">
    <citation type="journal article" date="2018" name="Gigascience">
        <title>Genomes of trombidid mites reveal novel predicted allergens and laterally-transferred genes associated with secondary metabolism.</title>
        <authorList>
            <person name="Dong X."/>
            <person name="Chaisiri K."/>
            <person name="Xia D."/>
            <person name="Armstrong S.D."/>
            <person name="Fang Y."/>
            <person name="Donnelly M.J."/>
            <person name="Kadowaki T."/>
            <person name="McGarry J.W."/>
            <person name="Darby A.C."/>
            <person name="Makepeace B.L."/>
        </authorList>
    </citation>
    <scope>NUCLEOTIDE SEQUENCE [LARGE SCALE GENOMIC DNA]</scope>
    <source>
        <strain evidence="10">UoL-UT</strain>
    </source>
</reference>
<dbReference type="Pfam" id="PF13181">
    <property type="entry name" value="TPR_8"/>
    <property type="match status" value="1"/>
</dbReference>
<evidence type="ECO:0000256" key="7">
    <source>
        <dbReference type="ARBA" id="ARBA00023128"/>
    </source>
</evidence>
<dbReference type="SMART" id="SM00028">
    <property type="entry name" value="TPR"/>
    <property type="match status" value="7"/>
</dbReference>
<keyword evidence="6" id="KW-1133">Transmembrane helix</keyword>
<evidence type="ECO:0000256" key="9">
    <source>
        <dbReference type="ARBA" id="ARBA00038030"/>
    </source>
</evidence>
<dbReference type="AlphaFoldDB" id="A0A443SDY4"/>
<keyword evidence="4" id="KW-1000">Mitochondrion outer membrane</keyword>
<evidence type="ECO:0000256" key="1">
    <source>
        <dbReference type="ARBA" id="ARBA00004572"/>
    </source>
</evidence>
<dbReference type="GO" id="GO:0008320">
    <property type="term" value="F:protein transmembrane transporter activity"/>
    <property type="evidence" value="ECO:0007669"/>
    <property type="project" value="TreeGrafter"/>
</dbReference>
<sequence>MSERIKNVKEAKASAQKCVEIGNYVTAIDWYRKAIFYLPNNTDELVALYVLCASACDKLGDYENVISYCNIALCLNPHCVQSLKRRATALSKKGYEEASLKDKNCISELQKVGEALTKKKAKKEKFVKSLEKALSANEYGNLFFNLNNYAVAIDYYTKATNYCGSSDNDYAAKFHVNRAAVYEKVNDLNGFRKDCNAAIKLDKKCIKAYRRRGRLLRKLGDANKAAEDLMCVCVLEEFEDKDSVQEAEKTIVEACQKVADDFFVGYRCTPNSTAYVNRKYLREFARHPVYRNFNKTNREADSLTFGHLRSLYEMYRDDFQMYLGASSLNSDLIILKATLNIITEHYMMAEKQLEQLISMYDKDPDPNKIQNDTVVHAFICLANTKGKRLINEGFGMDFALQCFEKAISASEDENEDIYYHRAKLYIDCGQYNNARKDLEKSAHYGKNFIEARCKHLRLKFELAFKADNKNEMNVLFEKFDKLVDEFPDSCVVFSHYAEVLTLIGKYEEARKKLATAIELDKRDPDLCLQMGKTLFKATKNIEHLYDWCFRALKPDCRCIVALEILGLVLVNFGAIHDAFYFFTYGTSYCPDKNQVQNLYILSLVTLSWHYATMNSLMYNMQESNVALFIFRVYFFEDIVTKYMSRQAKEIIGDITDFRFYNIYSSEKRKRFLTKTKQVNDRRQPSKLKMKNKTMLCWGVNNEICFTCKQRENDGKTDIFD</sequence>
<dbReference type="VEuPathDB" id="VectorBase:LDEU006329"/>
<dbReference type="InterPro" id="IPR019734">
    <property type="entry name" value="TPR_rpt"/>
</dbReference>
<keyword evidence="10" id="KW-0675">Receptor</keyword>
<dbReference type="GO" id="GO:0030150">
    <property type="term" value="P:protein import into mitochondrial matrix"/>
    <property type="evidence" value="ECO:0007669"/>
    <property type="project" value="TreeGrafter"/>
</dbReference>
<organism evidence="10 11">
    <name type="scientific">Leptotrombidium deliense</name>
    <dbReference type="NCBI Taxonomy" id="299467"/>
    <lineage>
        <taxon>Eukaryota</taxon>
        <taxon>Metazoa</taxon>
        <taxon>Ecdysozoa</taxon>
        <taxon>Arthropoda</taxon>
        <taxon>Chelicerata</taxon>
        <taxon>Arachnida</taxon>
        <taxon>Acari</taxon>
        <taxon>Acariformes</taxon>
        <taxon>Trombidiformes</taxon>
        <taxon>Prostigmata</taxon>
        <taxon>Anystina</taxon>
        <taxon>Parasitengona</taxon>
        <taxon>Trombiculoidea</taxon>
        <taxon>Trombiculidae</taxon>
        <taxon>Leptotrombidium</taxon>
    </lineage>
</organism>
<accession>A0A443SDY4</accession>
<dbReference type="EMBL" id="NCKV01003450">
    <property type="protein sequence ID" value="RWS25711.1"/>
    <property type="molecule type" value="Genomic_DNA"/>
</dbReference>
<keyword evidence="3" id="KW-0677">Repeat</keyword>
<evidence type="ECO:0000313" key="10">
    <source>
        <dbReference type="EMBL" id="RWS25711.1"/>
    </source>
</evidence>
<dbReference type="PANTHER" id="PTHR46208">
    <property type="entry name" value="MITOCHONDRIAL IMPORT RECEPTOR SUBUNIT TOM70"/>
    <property type="match status" value="1"/>
</dbReference>
<evidence type="ECO:0000256" key="8">
    <source>
        <dbReference type="ARBA" id="ARBA00023136"/>
    </source>
</evidence>
<evidence type="ECO:0000256" key="6">
    <source>
        <dbReference type="ARBA" id="ARBA00022989"/>
    </source>
</evidence>
<comment type="caution">
    <text evidence="10">The sequence shown here is derived from an EMBL/GenBank/DDBJ whole genome shotgun (WGS) entry which is preliminary data.</text>
</comment>
<protein>
    <submittedName>
        <fullName evidence="10">Mitochondrial import receptor subunit TOM70-like protein</fullName>
    </submittedName>
</protein>
<dbReference type="Gene3D" id="1.25.40.10">
    <property type="entry name" value="Tetratricopeptide repeat domain"/>
    <property type="match status" value="3"/>
</dbReference>
<dbReference type="PANTHER" id="PTHR46208:SF1">
    <property type="entry name" value="MITOCHONDRIAL IMPORT RECEPTOR SUBUNIT TOM70"/>
    <property type="match status" value="1"/>
</dbReference>
<dbReference type="GO" id="GO:0005741">
    <property type="term" value="C:mitochondrial outer membrane"/>
    <property type="evidence" value="ECO:0007669"/>
    <property type="project" value="UniProtKB-SubCell"/>
</dbReference>
<evidence type="ECO:0000256" key="4">
    <source>
        <dbReference type="ARBA" id="ARBA00022787"/>
    </source>
</evidence>
<comment type="subcellular location">
    <subcellularLocation>
        <location evidence="1">Mitochondrion outer membrane</location>
        <topology evidence="1">Single-pass membrane protein</topology>
    </subcellularLocation>
</comment>
<dbReference type="OrthoDB" id="66418at2759"/>
<proteinExistence type="inferred from homology"/>
<dbReference type="GO" id="GO:0045039">
    <property type="term" value="P:protein insertion into mitochondrial inner membrane"/>
    <property type="evidence" value="ECO:0007669"/>
    <property type="project" value="TreeGrafter"/>
</dbReference>
<keyword evidence="7" id="KW-0496">Mitochondrion</keyword>
<dbReference type="Proteomes" id="UP000288716">
    <property type="component" value="Unassembled WGS sequence"/>
</dbReference>
<evidence type="ECO:0000256" key="5">
    <source>
        <dbReference type="ARBA" id="ARBA00022803"/>
    </source>
</evidence>
<name>A0A443SDY4_9ACAR</name>
<keyword evidence="8" id="KW-0472">Membrane</keyword>
<comment type="similarity">
    <text evidence="9">Belongs to the Tom70 family.</text>
</comment>
<gene>
    <name evidence="10" type="ORF">B4U80_07100</name>
</gene>
<keyword evidence="11" id="KW-1185">Reference proteome</keyword>
<keyword evidence="5" id="KW-0802">TPR repeat</keyword>
<evidence type="ECO:0000313" key="11">
    <source>
        <dbReference type="Proteomes" id="UP000288716"/>
    </source>
</evidence>
<dbReference type="STRING" id="299467.A0A443SDY4"/>
<evidence type="ECO:0000256" key="3">
    <source>
        <dbReference type="ARBA" id="ARBA00022737"/>
    </source>
</evidence>